<keyword evidence="7" id="KW-0131">Cell cycle</keyword>
<keyword evidence="3" id="KW-0132">Cell division</keyword>
<dbReference type="Pfam" id="PF08478">
    <property type="entry name" value="POTRA_1"/>
    <property type="match status" value="1"/>
</dbReference>
<organism evidence="10 11">
    <name type="scientific">Propioniciclava soli</name>
    <dbReference type="NCBI Taxonomy" id="2775081"/>
    <lineage>
        <taxon>Bacteria</taxon>
        <taxon>Bacillati</taxon>
        <taxon>Actinomycetota</taxon>
        <taxon>Actinomycetes</taxon>
        <taxon>Propionibacteriales</taxon>
        <taxon>Propionibacteriaceae</taxon>
        <taxon>Propioniciclava</taxon>
    </lineage>
</organism>
<evidence type="ECO:0000256" key="4">
    <source>
        <dbReference type="ARBA" id="ARBA00022692"/>
    </source>
</evidence>
<keyword evidence="5 8" id="KW-1133">Transmembrane helix</keyword>
<evidence type="ECO:0000256" key="6">
    <source>
        <dbReference type="ARBA" id="ARBA00023136"/>
    </source>
</evidence>
<name>A0ABZ3C7F5_9ACTN</name>
<proteinExistence type="predicted"/>
<feature type="transmembrane region" description="Helical" evidence="8">
    <location>
        <begin position="27"/>
        <end position="49"/>
    </location>
</feature>
<dbReference type="Gene3D" id="3.10.20.310">
    <property type="entry name" value="membrane protein fhac"/>
    <property type="match status" value="1"/>
</dbReference>
<evidence type="ECO:0000256" key="8">
    <source>
        <dbReference type="SAM" id="Phobius"/>
    </source>
</evidence>
<protein>
    <submittedName>
        <fullName evidence="10">FtsQ-type POTRA domain-containing protein</fullName>
    </submittedName>
</protein>
<reference evidence="10 11" key="1">
    <citation type="journal article" date="2023" name="Environ Microbiome">
        <title>A coral-associated actinobacterium mitigates coral bleaching under heat stress.</title>
        <authorList>
            <person name="Li J."/>
            <person name="Zou Y."/>
            <person name="Li Q."/>
            <person name="Zhang J."/>
            <person name="Bourne D.G."/>
            <person name="Lyu Y."/>
            <person name="Liu C."/>
            <person name="Zhang S."/>
        </authorList>
    </citation>
    <scope>NUCLEOTIDE SEQUENCE [LARGE SCALE GENOMIC DNA]</scope>
    <source>
        <strain evidence="10 11">SCSIO 13291</strain>
    </source>
</reference>
<dbReference type="InterPro" id="IPR013685">
    <property type="entry name" value="POTRA_FtsQ_type"/>
</dbReference>
<evidence type="ECO:0000256" key="2">
    <source>
        <dbReference type="ARBA" id="ARBA00022475"/>
    </source>
</evidence>
<evidence type="ECO:0000256" key="3">
    <source>
        <dbReference type="ARBA" id="ARBA00022618"/>
    </source>
</evidence>
<evidence type="ECO:0000259" key="9">
    <source>
        <dbReference type="PROSITE" id="PS51779"/>
    </source>
</evidence>
<dbReference type="PANTHER" id="PTHR37820">
    <property type="entry name" value="CELL DIVISION PROTEIN DIVIB"/>
    <property type="match status" value="1"/>
</dbReference>
<evidence type="ECO:0000313" key="11">
    <source>
        <dbReference type="Proteomes" id="UP001434337"/>
    </source>
</evidence>
<keyword evidence="6 8" id="KW-0472">Membrane</keyword>
<gene>
    <name evidence="10" type="ORF">PCC79_12265</name>
</gene>
<dbReference type="PANTHER" id="PTHR37820:SF1">
    <property type="entry name" value="CELL DIVISION PROTEIN FTSQ"/>
    <property type="match status" value="1"/>
</dbReference>
<evidence type="ECO:0000256" key="5">
    <source>
        <dbReference type="ARBA" id="ARBA00022989"/>
    </source>
</evidence>
<accession>A0ABZ3C7F5</accession>
<keyword evidence="2" id="KW-1003">Cell membrane</keyword>
<dbReference type="InterPro" id="IPR050487">
    <property type="entry name" value="FtsQ_DivIB"/>
</dbReference>
<dbReference type="RefSeq" id="WP_342371984.1">
    <property type="nucleotide sequence ID" value="NZ_CP115965.1"/>
</dbReference>
<sequence length="243" mass="25823">MTRVTEPLVDVTGARRRRARARLLRRVRIAGVLVALVALVGGAAWLMGWSSVFSTDEVATEGLVVLTHDEVVAAAQVPLGQPLARIETDEIAERVRELPPVADVRVGVRFPHTVTVAVTEREPVIALEIGRNYVSVDAEGVPFHSGTERPDGVLLARGSAINDTELLAGLATVAASLPPPVRDLVDVIGADTLDSITLTLTDGRRIVWGGPEDSELKGRVVQPLLGVSGRVLDVSAPSHPTSR</sequence>
<evidence type="ECO:0000313" key="10">
    <source>
        <dbReference type="EMBL" id="WZW97670.1"/>
    </source>
</evidence>
<dbReference type="EMBL" id="CP115965">
    <property type="protein sequence ID" value="WZW97670.1"/>
    <property type="molecule type" value="Genomic_DNA"/>
</dbReference>
<dbReference type="InterPro" id="IPR034746">
    <property type="entry name" value="POTRA"/>
</dbReference>
<dbReference type="Proteomes" id="UP001434337">
    <property type="component" value="Chromosome"/>
</dbReference>
<feature type="domain" description="POTRA" evidence="9">
    <location>
        <begin position="53"/>
        <end position="121"/>
    </location>
</feature>
<dbReference type="PROSITE" id="PS51779">
    <property type="entry name" value="POTRA"/>
    <property type="match status" value="1"/>
</dbReference>
<evidence type="ECO:0000256" key="1">
    <source>
        <dbReference type="ARBA" id="ARBA00004370"/>
    </source>
</evidence>
<keyword evidence="4 8" id="KW-0812">Transmembrane</keyword>
<evidence type="ECO:0000256" key="7">
    <source>
        <dbReference type="ARBA" id="ARBA00023306"/>
    </source>
</evidence>
<keyword evidence="11" id="KW-1185">Reference proteome</keyword>
<comment type="subcellular location">
    <subcellularLocation>
        <location evidence="1">Membrane</location>
    </subcellularLocation>
</comment>